<keyword evidence="2" id="KW-1185">Reference proteome</keyword>
<protein>
    <submittedName>
        <fullName evidence="1">Uncharacterized protein</fullName>
    </submittedName>
</protein>
<proteinExistence type="predicted"/>
<feature type="non-terminal residue" evidence="1">
    <location>
        <position position="1"/>
    </location>
</feature>
<dbReference type="EMBL" id="JARJLG010000094">
    <property type="protein sequence ID" value="KAJ7747407.1"/>
    <property type="molecule type" value="Genomic_DNA"/>
</dbReference>
<comment type="caution">
    <text evidence="1">The sequence shown here is derived from an EMBL/GenBank/DDBJ whole genome shotgun (WGS) entry which is preliminary data.</text>
</comment>
<evidence type="ECO:0000313" key="1">
    <source>
        <dbReference type="EMBL" id="KAJ7747407.1"/>
    </source>
</evidence>
<sequence>LTAVYAFTDYRSQGQTLLYIFVDIATPPSRGLSLFNLYVVLPRRSERKNNSVASRF</sequence>
<dbReference type="AlphaFoldDB" id="A0AAD7N639"/>
<gene>
    <name evidence="1" type="ORF">DFH07DRAFT_747761</name>
</gene>
<accession>A0AAD7N639</accession>
<evidence type="ECO:0000313" key="2">
    <source>
        <dbReference type="Proteomes" id="UP001215280"/>
    </source>
</evidence>
<name>A0AAD7N639_9AGAR</name>
<dbReference type="Proteomes" id="UP001215280">
    <property type="component" value="Unassembled WGS sequence"/>
</dbReference>
<organism evidence="1 2">
    <name type="scientific">Mycena maculata</name>
    <dbReference type="NCBI Taxonomy" id="230809"/>
    <lineage>
        <taxon>Eukaryota</taxon>
        <taxon>Fungi</taxon>
        <taxon>Dikarya</taxon>
        <taxon>Basidiomycota</taxon>
        <taxon>Agaricomycotina</taxon>
        <taxon>Agaricomycetes</taxon>
        <taxon>Agaricomycetidae</taxon>
        <taxon>Agaricales</taxon>
        <taxon>Marasmiineae</taxon>
        <taxon>Mycenaceae</taxon>
        <taxon>Mycena</taxon>
    </lineage>
</organism>
<reference evidence="1" key="1">
    <citation type="submission" date="2023-03" db="EMBL/GenBank/DDBJ databases">
        <title>Massive genome expansion in bonnet fungi (Mycena s.s.) driven by repeated elements and novel gene families across ecological guilds.</title>
        <authorList>
            <consortium name="Lawrence Berkeley National Laboratory"/>
            <person name="Harder C.B."/>
            <person name="Miyauchi S."/>
            <person name="Viragh M."/>
            <person name="Kuo A."/>
            <person name="Thoen E."/>
            <person name="Andreopoulos B."/>
            <person name="Lu D."/>
            <person name="Skrede I."/>
            <person name="Drula E."/>
            <person name="Henrissat B."/>
            <person name="Morin E."/>
            <person name="Kohler A."/>
            <person name="Barry K."/>
            <person name="LaButti K."/>
            <person name="Morin E."/>
            <person name="Salamov A."/>
            <person name="Lipzen A."/>
            <person name="Mereny Z."/>
            <person name="Hegedus B."/>
            <person name="Baldrian P."/>
            <person name="Stursova M."/>
            <person name="Weitz H."/>
            <person name="Taylor A."/>
            <person name="Grigoriev I.V."/>
            <person name="Nagy L.G."/>
            <person name="Martin F."/>
            <person name="Kauserud H."/>
        </authorList>
    </citation>
    <scope>NUCLEOTIDE SEQUENCE</scope>
    <source>
        <strain evidence="1">CBHHK188m</strain>
    </source>
</reference>